<evidence type="ECO:0000256" key="10">
    <source>
        <dbReference type="ARBA" id="ARBA00023303"/>
    </source>
</evidence>
<proteinExistence type="inferred from homology"/>
<feature type="transmembrane region" description="Helical" evidence="11">
    <location>
        <begin position="420"/>
        <end position="443"/>
    </location>
</feature>
<name>A0A8K0NU30_LADFU</name>
<evidence type="ECO:0000256" key="2">
    <source>
        <dbReference type="ARBA" id="ARBA00006513"/>
    </source>
</evidence>
<dbReference type="PANTHER" id="PTHR21522:SF32">
    <property type="entry name" value="OTOPETRIN-2"/>
    <property type="match status" value="1"/>
</dbReference>
<dbReference type="GO" id="GO:0005886">
    <property type="term" value="C:plasma membrane"/>
    <property type="evidence" value="ECO:0007669"/>
    <property type="project" value="UniProtKB-SubCell"/>
</dbReference>
<feature type="transmembrane region" description="Helical" evidence="11">
    <location>
        <begin position="449"/>
        <end position="471"/>
    </location>
</feature>
<keyword evidence="13" id="KW-1185">Reference proteome</keyword>
<feature type="transmembrane region" description="Helical" evidence="11">
    <location>
        <begin position="54"/>
        <end position="76"/>
    </location>
</feature>
<feature type="transmembrane region" description="Helical" evidence="11">
    <location>
        <begin position="378"/>
        <end position="399"/>
    </location>
</feature>
<dbReference type="OrthoDB" id="6429739at2759"/>
<feature type="transmembrane region" description="Helical" evidence="11">
    <location>
        <begin position="307"/>
        <end position="325"/>
    </location>
</feature>
<dbReference type="EMBL" id="KZ308121">
    <property type="protein sequence ID" value="KAG8222033.1"/>
    <property type="molecule type" value="Genomic_DNA"/>
</dbReference>
<evidence type="ECO:0000256" key="3">
    <source>
        <dbReference type="ARBA" id="ARBA00022448"/>
    </source>
</evidence>
<protein>
    <recommendedName>
        <fullName evidence="14">Otopetrin-3</fullName>
    </recommendedName>
</protein>
<dbReference type="PANTHER" id="PTHR21522">
    <property type="entry name" value="PROTON CHANNEL OTOP"/>
    <property type="match status" value="1"/>
</dbReference>
<evidence type="ECO:0000256" key="6">
    <source>
        <dbReference type="ARBA" id="ARBA00022781"/>
    </source>
</evidence>
<keyword evidence="9 11" id="KW-0472">Membrane</keyword>
<dbReference type="Proteomes" id="UP000792457">
    <property type="component" value="Unassembled WGS sequence"/>
</dbReference>
<evidence type="ECO:0000256" key="11">
    <source>
        <dbReference type="SAM" id="Phobius"/>
    </source>
</evidence>
<sequence>MVYNGLEMAMHSMMDGPCLSDVVFVHPVLNGLFTFLQMHFLFVNSQVVVERFGLAARFGFMHLVGTNLALWVRLIVWETGLEWTYFIHLAQGGSLEDFSPVSYSLESASPSPRMLPTPLELRGFPRSMTSRVTRDVLTPMTVMYLIFPASLFYVEAFLVEEKKNHTGLFASDGYHPLSESHIDQVMALHRCLNTNSLGQLWTSSMPFLFPFLVEFSLIAAAVMFVMAQKVGQGQKLAAEIKCKAGMGLSSGSSSKRNTDCHGASKGLFLGLLCLVSGIVITIVFFVVKDNEQFSPLLAFWLCSGTRIALLALCTLLTGVGLIQIRRLSLVTACSRHRGPLPTLDRILQHASLTGVVLYSIFGMVAGGSKLLDGDSRHISVFVSGALLLVQAAAQSALISEALHRICVSRLQLLLRPGRQVITFLLFANSILWVFDAFVTHSWAAQEVQLHFYGLLVWGVVSRISLPLLVFYRFHSVVLLLEVWKRSYGSSGIY</sequence>
<evidence type="ECO:0000256" key="1">
    <source>
        <dbReference type="ARBA" id="ARBA00004651"/>
    </source>
</evidence>
<keyword evidence="8" id="KW-0406">Ion transport</keyword>
<evidence type="ECO:0000256" key="4">
    <source>
        <dbReference type="ARBA" id="ARBA00022475"/>
    </source>
</evidence>
<comment type="similarity">
    <text evidence="2">Belongs to the otopetrin family.</text>
</comment>
<reference evidence="12" key="1">
    <citation type="submission" date="2013-04" db="EMBL/GenBank/DDBJ databases">
        <authorList>
            <person name="Qu J."/>
            <person name="Murali S.C."/>
            <person name="Bandaranaike D."/>
            <person name="Bellair M."/>
            <person name="Blankenburg K."/>
            <person name="Chao H."/>
            <person name="Dinh H."/>
            <person name="Doddapaneni H."/>
            <person name="Downs B."/>
            <person name="Dugan-Rocha S."/>
            <person name="Elkadiri S."/>
            <person name="Gnanaolivu R.D."/>
            <person name="Hernandez B."/>
            <person name="Javaid M."/>
            <person name="Jayaseelan J.C."/>
            <person name="Lee S."/>
            <person name="Li M."/>
            <person name="Ming W."/>
            <person name="Munidasa M."/>
            <person name="Muniz J."/>
            <person name="Nguyen L."/>
            <person name="Ongeri F."/>
            <person name="Osuji N."/>
            <person name="Pu L.-L."/>
            <person name="Puazo M."/>
            <person name="Qu C."/>
            <person name="Quiroz J."/>
            <person name="Raj R."/>
            <person name="Weissenberger G."/>
            <person name="Xin Y."/>
            <person name="Zou X."/>
            <person name="Han Y."/>
            <person name="Richards S."/>
            <person name="Worley K."/>
            <person name="Muzny D."/>
            <person name="Gibbs R."/>
        </authorList>
    </citation>
    <scope>NUCLEOTIDE SEQUENCE</scope>
    <source>
        <strain evidence="12">Sampled in the wild</strain>
    </source>
</reference>
<gene>
    <name evidence="12" type="ORF">J437_LFUL003953</name>
</gene>
<keyword evidence="5 11" id="KW-0812">Transmembrane</keyword>
<keyword evidence="3" id="KW-0813">Transport</keyword>
<evidence type="ECO:0000256" key="9">
    <source>
        <dbReference type="ARBA" id="ARBA00023136"/>
    </source>
</evidence>
<dbReference type="AlphaFoldDB" id="A0A8K0NU30"/>
<evidence type="ECO:0000313" key="12">
    <source>
        <dbReference type="EMBL" id="KAG8222033.1"/>
    </source>
</evidence>
<organism evidence="12 13">
    <name type="scientific">Ladona fulva</name>
    <name type="common">Scarce chaser dragonfly</name>
    <name type="synonym">Libellula fulva</name>
    <dbReference type="NCBI Taxonomy" id="123851"/>
    <lineage>
        <taxon>Eukaryota</taxon>
        <taxon>Metazoa</taxon>
        <taxon>Ecdysozoa</taxon>
        <taxon>Arthropoda</taxon>
        <taxon>Hexapoda</taxon>
        <taxon>Insecta</taxon>
        <taxon>Pterygota</taxon>
        <taxon>Palaeoptera</taxon>
        <taxon>Odonata</taxon>
        <taxon>Epiprocta</taxon>
        <taxon>Anisoptera</taxon>
        <taxon>Libelluloidea</taxon>
        <taxon>Libellulidae</taxon>
        <taxon>Ladona</taxon>
    </lineage>
</organism>
<feature type="transmembrane region" description="Helical" evidence="11">
    <location>
        <begin position="266"/>
        <end position="287"/>
    </location>
</feature>
<dbReference type="InterPro" id="IPR004878">
    <property type="entry name" value="Otopetrin"/>
</dbReference>
<evidence type="ECO:0000256" key="7">
    <source>
        <dbReference type="ARBA" id="ARBA00022989"/>
    </source>
</evidence>
<keyword evidence="10" id="KW-0407">Ion channel</keyword>
<accession>A0A8K0NU30</accession>
<feature type="transmembrane region" description="Helical" evidence="11">
    <location>
        <begin position="346"/>
        <end position="366"/>
    </location>
</feature>
<reference evidence="12" key="2">
    <citation type="submission" date="2017-10" db="EMBL/GenBank/DDBJ databases">
        <title>Ladona fulva Genome sequencing and assembly.</title>
        <authorList>
            <person name="Murali S."/>
            <person name="Richards S."/>
            <person name="Bandaranaike D."/>
            <person name="Bellair M."/>
            <person name="Blankenburg K."/>
            <person name="Chao H."/>
            <person name="Dinh H."/>
            <person name="Doddapaneni H."/>
            <person name="Dugan-Rocha S."/>
            <person name="Elkadiri S."/>
            <person name="Gnanaolivu R."/>
            <person name="Hernandez B."/>
            <person name="Skinner E."/>
            <person name="Javaid M."/>
            <person name="Lee S."/>
            <person name="Li M."/>
            <person name="Ming W."/>
            <person name="Munidasa M."/>
            <person name="Muniz J."/>
            <person name="Nguyen L."/>
            <person name="Hughes D."/>
            <person name="Osuji N."/>
            <person name="Pu L.-L."/>
            <person name="Puazo M."/>
            <person name="Qu C."/>
            <person name="Quiroz J."/>
            <person name="Raj R."/>
            <person name="Weissenberger G."/>
            <person name="Xin Y."/>
            <person name="Zou X."/>
            <person name="Han Y."/>
            <person name="Worley K."/>
            <person name="Muzny D."/>
            <person name="Gibbs R."/>
        </authorList>
    </citation>
    <scope>NUCLEOTIDE SEQUENCE</scope>
    <source>
        <strain evidence="12">Sampled in the wild</strain>
    </source>
</reference>
<dbReference type="GO" id="GO:0015252">
    <property type="term" value="F:proton channel activity"/>
    <property type="evidence" value="ECO:0007669"/>
    <property type="project" value="InterPro"/>
</dbReference>
<evidence type="ECO:0008006" key="14">
    <source>
        <dbReference type="Google" id="ProtNLM"/>
    </source>
</evidence>
<dbReference type="Pfam" id="PF03189">
    <property type="entry name" value="Otopetrin"/>
    <property type="match status" value="1"/>
</dbReference>
<keyword evidence="4" id="KW-1003">Cell membrane</keyword>
<feature type="transmembrane region" description="Helical" evidence="11">
    <location>
        <begin position="207"/>
        <end position="227"/>
    </location>
</feature>
<evidence type="ECO:0000313" key="13">
    <source>
        <dbReference type="Proteomes" id="UP000792457"/>
    </source>
</evidence>
<feature type="transmembrane region" description="Helical" evidence="11">
    <location>
        <begin position="21"/>
        <end position="42"/>
    </location>
</feature>
<feature type="transmembrane region" description="Helical" evidence="11">
    <location>
        <begin position="136"/>
        <end position="154"/>
    </location>
</feature>
<keyword evidence="7 11" id="KW-1133">Transmembrane helix</keyword>
<keyword evidence="6" id="KW-0375">Hydrogen ion transport</keyword>
<comment type="subcellular location">
    <subcellularLocation>
        <location evidence="1">Cell membrane</location>
        <topology evidence="1">Multi-pass membrane protein</topology>
    </subcellularLocation>
</comment>
<evidence type="ECO:0000256" key="8">
    <source>
        <dbReference type="ARBA" id="ARBA00023065"/>
    </source>
</evidence>
<comment type="caution">
    <text evidence="12">The sequence shown here is derived from an EMBL/GenBank/DDBJ whole genome shotgun (WGS) entry which is preliminary data.</text>
</comment>
<evidence type="ECO:0000256" key="5">
    <source>
        <dbReference type="ARBA" id="ARBA00022692"/>
    </source>
</evidence>